<dbReference type="PROSITE" id="PS50113">
    <property type="entry name" value="PAC"/>
    <property type="match status" value="2"/>
</dbReference>
<comment type="subcellular location">
    <subcellularLocation>
        <location evidence="2">Cell membrane</location>
        <topology evidence="2">Multi-pass membrane protein</topology>
    </subcellularLocation>
</comment>
<evidence type="ECO:0000256" key="11">
    <source>
        <dbReference type="ARBA" id="ARBA00022989"/>
    </source>
</evidence>
<dbReference type="InterPro" id="IPR000700">
    <property type="entry name" value="PAS-assoc_C"/>
</dbReference>
<dbReference type="SMART" id="SM00387">
    <property type="entry name" value="HATPase_c"/>
    <property type="match status" value="1"/>
</dbReference>
<dbReference type="Proteomes" id="UP000005667">
    <property type="component" value="Plasmid AZO_p5"/>
</dbReference>
<keyword evidence="8" id="KW-0547">Nucleotide-binding</keyword>
<proteinExistence type="predicted"/>
<evidence type="ECO:0000256" key="7">
    <source>
        <dbReference type="ARBA" id="ARBA00022692"/>
    </source>
</evidence>
<evidence type="ECO:0000256" key="5">
    <source>
        <dbReference type="ARBA" id="ARBA00022553"/>
    </source>
</evidence>
<dbReference type="InterPro" id="IPR003594">
    <property type="entry name" value="HATPase_dom"/>
</dbReference>
<dbReference type="InterPro" id="IPR029016">
    <property type="entry name" value="GAF-like_dom_sf"/>
</dbReference>
<evidence type="ECO:0000259" key="21">
    <source>
        <dbReference type="PROSITE" id="PS50113"/>
    </source>
</evidence>
<dbReference type="InterPro" id="IPR005467">
    <property type="entry name" value="His_kinase_dom"/>
</dbReference>
<dbReference type="CDD" id="cd16922">
    <property type="entry name" value="HATPase_EvgS-ArcB-TorS-like"/>
    <property type="match status" value="1"/>
</dbReference>
<dbReference type="EC" id="2.7.13.3" evidence="3"/>
<dbReference type="CDD" id="cd00130">
    <property type="entry name" value="PAS"/>
    <property type="match status" value="2"/>
</dbReference>
<dbReference type="SMART" id="SM00065">
    <property type="entry name" value="GAF"/>
    <property type="match status" value="1"/>
</dbReference>
<dbReference type="EMBL" id="FQ311873">
    <property type="protein sequence ID" value="CBS91234.1"/>
    <property type="molecule type" value="Genomic_DNA"/>
</dbReference>
<keyword evidence="7" id="KW-0812">Transmembrane</keyword>
<dbReference type="Pfam" id="PF00512">
    <property type="entry name" value="HisKA"/>
    <property type="match status" value="1"/>
</dbReference>
<dbReference type="Pfam" id="PF01590">
    <property type="entry name" value="GAF"/>
    <property type="match status" value="1"/>
</dbReference>
<evidence type="ECO:0000256" key="1">
    <source>
        <dbReference type="ARBA" id="ARBA00000085"/>
    </source>
</evidence>
<dbReference type="SMART" id="SM00388">
    <property type="entry name" value="HisKA"/>
    <property type="match status" value="1"/>
</dbReference>
<dbReference type="GO" id="GO:0000155">
    <property type="term" value="F:phosphorelay sensor kinase activity"/>
    <property type="evidence" value="ECO:0007669"/>
    <property type="project" value="InterPro"/>
</dbReference>
<evidence type="ECO:0000256" key="2">
    <source>
        <dbReference type="ARBA" id="ARBA00004651"/>
    </source>
</evidence>
<feature type="domain" description="Histidine kinase" evidence="19">
    <location>
        <begin position="609"/>
        <end position="830"/>
    </location>
</feature>
<dbReference type="InterPro" id="IPR003018">
    <property type="entry name" value="GAF"/>
</dbReference>
<dbReference type="InterPro" id="IPR004358">
    <property type="entry name" value="Sig_transdc_His_kin-like_C"/>
</dbReference>
<dbReference type="SUPFAM" id="SSF55781">
    <property type="entry name" value="GAF domain-like"/>
    <property type="match status" value="1"/>
</dbReference>
<feature type="modified residue" description="4-aspartylphosphate" evidence="16">
    <location>
        <position position="900"/>
    </location>
</feature>
<dbReference type="SMART" id="SM00448">
    <property type="entry name" value="REC"/>
    <property type="match status" value="2"/>
</dbReference>
<dbReference type="InterPro" id="IPR001789">
    <property type="entry name" value="Sig_transdc_resp-reg_receiver"/>
</dbReference>
<keyword evidence="17" id="KW-0175">Coiled coil</keyword>
<dbReference type="RefSeq" id="WP_014250056.1">
    <property type="nucleotide sequence ID" value="NC_016624.1"/>
</dbReference>
<feature type="region of interest" description="Disordered" evidence="18">
    <location>
        <begin position="1125"/>
        <end position="1146"/>
    </location>
</feature>
<evidence type="ECO:0000259" key="20">
    <source>
        <dbReference type="PROSITE" id="PS50110"/>
    </source>
</evidence>
<dbReference type="InterPro" id="IPR003661">
    <property type="entry name" value="HisK_dim/P_dom"/>
</dbReference>
<dbReference type="Gene3D" id="1.20.120.160">
    <property type="entry name" value="HPT domain"/>
    <property type="match status" value="1"/>
</dbReference>
<dbReference type="InterPro" id="IPR036641">
    <property type="entry name" value="HPT_dom_sf"/>
</dbReference>
<dbReference type="SMART" id="SM00086">
    <property type="entry name" value="PAC"/>
    <property type="match status" value="2"/>
</dbReference>
<keyword evidence="22" id="KW-0614">Plasmid</keyword>
<dbReference type="Pfam" id="PF01627">
    <property type="entry name" value="Hpt"/>
    <property type="match status" value="1"/>
</dbReference>
<keyword evidence="12" id="KW-0902">Two-component regulatory system</keyword>
<evidence type="ECO:0000256" key="17">
    <source>
        <dbReference type="SAM" id="Coils"/>
    </source>
</evidence>
<reference evidence="23" key="1">
    <citation type="journal article" date="2011" name="PLoS Genet.">
        <title>Azospirillum genomes reveal transition of bacteria from aquatic to terrestrial environments.</title>
        <authorList>
            <person name="Wisniewski-Dye F."/>
            <person name="Borziak K."/>
            <person name="Khalsa-Moyers G."/>
            <person name="Alexandre G."/>
            <person name="Sukharnikov L.O."/>
            <person name="Wuichet K."/>
            <person name="Hurst G.B."/>
            <person name="McDonald W.H."/>
            <person name="Robertson J.S."/>
            <person name="Barbe V."/>
            <person name="Calteau A."/>
            <person name="Rouy Z."/>
            <person name="Mangenot S."/>
            <person name="Prigent-Combaret C."/>
            <person name="Normand P."/>
            <person name="Boyer M."/>
            <person name="Siguier P."/>
            <person name="Dessaux Y."/>
            <person name="Elmerich C."/>
            <person name="Condemine G."/>
            <person name="Krishnen G."/>
            <person name="Kennedy I."/>
            <person name="Paterson A.H."/>
            <person name="Gonzalez V."/>
            <person name="Mavingui P."/>
            <person name="Zhulin I.B."/>
        </authorList>
    </citation>
    <scope>NUCLEOTIDE SEQUENCE [LARGE SCALE GENOMIC DNA]</scope>
    <source>
        <strain evidence="23">4B</strain>
    </source>
</reference>
<dbReference type="CDD" id="cd00156">
    <property type="entry name" value="REC"/>
    <property type="match status" value="1"/>
</dbReference>
<keyword evidence="11" id="KW-1133">Transmembrane helix</keyword>
<dbReference type="InterPro" id="IPR011006">
    <property type="entry name" value="CheY-like_superfamily"/>
</dbReference>
<feature type="domain" description="Response regulatory" evidence="20">
    <location>
        <begin position="998"/>
        <end position="1115"/>
    </location>
</feature>
<dbReference type="InterPro" id="IPR008207">
    <property type="entry name" value="Sig_transdc_His_kin_Hpt_dom"/>
</dbReference>
<geneLocation type="plasmid" evidence="22 23">
    <name>AZO_p5</name>
</geneLocation>
<dbReference type="SUPFAM" id="SSF55874">
    <property type="entry name" value="ATPase domain of HSP90 chaperone/DNA topoisomerase II/histidine kinase"/>
    <property type="match status" value="1"/>
</dbReference>
<dbReference type="Pfam" id="PF02518">
    <property type="entry name" value="HATPase_c"/>
    <property type="match status" value="1"/>
</dbReference>
<evidence type="ECO:0000313" key="23">
    <source>
        <dbReference type="Proteomes" id="UP000005667"/>
    </source>
</evidence>
<dbReference type="Gene3D" id="3.30.565.10">
    <property type="entry name" value="Histidine kinase-like ATPase, C-terminal domain"/>
    <property type="match status" value="1"/>
</dbReference>
<dbReference type="GO" id="GO:0005886">
    <property type="term" value="C:plasma membrane"/>
    <property type="evidence" value="ECO:0007669"/>
    <property type="project" value="UniProtKB-SubCell"/>
</dbReference>
<feature type="region of interest" description="Disordered" evidence="18">
    <location>
        <begin position="974"/>
        <end position="994"/>
    </location>
</feature>
<accession>G7ZHY5</accession>
<evidence type="ECO:0000256" key="16">
    <source>
        <dbReference type="PROSITE-ProRule" id="PRU00169"/>
    </source>
</evidence>
<comment type="catalytic activity">
    <reaction evidence="1">
        <text>ATP + protein L-histidine = ADP + protein N-phospho-L-histidine.</text>
        <dbReference type="EC" id="2.7.13.3"/>
    </reaction>
</comment>
<keyword evidence="9 22" id="KW-0418">Kinase</keyword>
<dbReference type="InterPro" id="IPR036097">
    <property type="entry name" value="HisK_dim/P_sf"/>
</dbReference>
<dbReference type="FunFam" id="1.10.287.130:FF:000002">
    <property type="entry name" value="Two-component osmosensing histidine kinase"/>
    <property type="match status" value="1"/>
</dbReference>
<evidence type="ECO:0000256" key="12">
    <source>
        <dbReference type="ARBA" id="ARBA00023012"/>
    </source>
</evidence>
<evidence type="ECO:0000256" key="6">
    <source>
        <dbReference type="ARBA" id="ARBA00022679"/>
    </source>
</evidence>
<evidence type="ECO:0000256" key="9">
    <source>
        <dbReference type="ARBA" id="ARBA00022777"/>
    </source>
</evidence>
<dbReference type="SMART" id="SM00091">
    <property type="entry name" value="PAS"/>
    <property type="match status" value="2"/>
</dbReference>
<feature type="domain" description="Response regulatory" evidence="20">
    <location>
        <begin position="846"/>
        <end position="968"/>
    </location>
</feature>
<feature type="domain" description="PAC" evidence="21">
    <location>
        <begin position="259"/>
        <end position="311"/>
    </location>
</feature>
<keyword evidence="10" id="KW-0067">ATP-binding</keyword>
<dbReference type="HOGENOM" id="CLU_006210_0_0_5"/>
<dbReference type="InterPro" id="IPR013655">
    <property type="entry name" value="PAS_fold_3"/>
</dbReference>
<dbReference type="SUPFAM" id="SSF55785">
    <property type="entry name" value="PYP-like sensor domain (PAS domain)"/>
    <property type="match status" value="3"/>
</dbReference>
<name>G7ZHY5_AZOL4</name>
<dbReference type="Pfam" id="PF08447">
    <property type="entry name" value="PAS_3"/>
    <property type="match status" value="2"/>
</dbReference>
<evidence type="ECO:0000256" key="8">
    <source>
        <dbReference type="ARBA" id="ARBA00022741"/>
    </source>
</evidence>
<dbReference type="Gene3D" id="3.30.450.20">
    <property type="entry name" value="PAS domain"/>
    <property type="match status" value="3"/>
</dbReference>
<feature type="coiled-coil region" evidence="17">
    <location>
        <begin position="162"/>
        <end position="194"/>
    </location>
</feature>
<dbReference type="PANTHER" id="PTHR45339:SF1">
    <property type="entry name" value="HYBRID SIGNAL TRANSDUCTION HISTIDINE KINASE J"/>
    <property type="match status" value="1"/>
</dbReference>
<dbReference type="InterPro" id="IPR000014">
    <property type="entry name" value="PAS"/>
</dbReference>
<feature type="modified residue" description="4-aspartylphosphate" evidence="16">
    <location>
        <position position="1047"/>
    </location>
</feature>
<gene>
    <name evidence="22" type="ordered locus">AZOLI_p50237</name>
</gene>
<organism evidence="22 23">
    <name type="scientific">Azospirillum lipoferum (strain 4B)</name>
    <dbReference type="NCBI Taxonomy" id="862719"/>
    <lineage>
        <taxon>Bacteria</taxon>
        <taxon>Pseudomonadati</taxon>
        <taxon>Pseudomonadota</taxon>
        <taxon>Alphaproteobacteria</taxon>
        <taxon>Rhodospirillales</taxon>
        <taxon>Azospirillaceae</taxon>
        <taxon>Azospirillum</taxon>
    </lineage>
</organism>
<dbReference type="SUPFAM" id="SSF47226">
    <property type="entry name" value="Histidine-containing phosphotransfer domain, HPT domain"/>
    <property type="match status" value="1"/>
</dbReference>
<evidence type="ECO:0000256" key="10">
    <source>
        <dbReference type="ARBA" id="ARBA00022840"/>
    </source>
</evidence>
<dbReference type="SUPFAM" id="SSF52172">
    <property type="entry name" value="CheY-like"/>
    <property type="match status" value="2"/>
</dbReference>
<dbReference type="InterPro" id="IPR036890">
    <property type="entry name" value="HATPase_C_sf"/>
</dbReference>
<dbReference type="SUPFAM" id="SSF47384">
    <property type="entry name" value="Homodimeric domain of signal transducing histidine kinase"/>
    <property type="match status" value="1"/>
</dbReference>
<dbReference type="InterPro" id="IPR035965">
    <property type="entry name" value="PAS-like_dom_sf"/>
</dbReference>
<dbReference type="InterPro" id="IPR001610">
    <property type="entry name" value="PAC"/>
</dbReference>
<dbReference type="GO" id="GO:0005524">
    <property type="term" value="F:ATP binding"/>
    <property type="evidence" value="ECO:0007669"/>
    <property type="project" value="UniProtKB-KW"/>
</dbReference>
<dbReference type="NCBIfam" id="TIGR00229">
    <property type="entry name" value="sensory_box"/>
    <property type="match status" value="2"/>
</dbReference>
<keyword evidence="23" id="KW-1185">Reference proteome</keyword>
<dbReference type="OrthoDB" id="9801651at2"/>
<dbReference type="KEGG" id="ali:AZOLI_p50237"/>
<evidence type="ECO:0000256" key="15">
    <source>
        <dbReference type="ARBA" id="ARBA00068150"/>
    </source>
</evidence>
<dbReference type="Gene3D" id="1.10.287.130">
    <property type="match status" value="1"/>
</dbReference>
<dbReference type="Gene3D" id="3.40.50.2300">
    <property type="match status" value="2"/>
</dbReference>
<dbReference type="PROSITE" id="PS50110">
    <property type="entry name" value="RESPONSE_REGULATORY"/>
    <property type="match status" value="2"/>
</dbReference>
<keyword evidence="13" id="KW-0472">Membrane</keyword>
<dbReference type="CDD" id="cd17546">
    <property type="entry name" value="REC_hyHK_CKI1_RcsC-like"/>
    <property type="match status" value="1"/>
</dbReference>
<evidence type="ECO:0000259" key="19">
    <source>
        <dbReference type="PROSITE" id="PS50109"/>
    </source>
</evidence>
<dbReference type="AlphaFoldDB" id="G7ZHY5"/>
<evidence type="ECO:0000256" key="4">
    <source>
        <dbReference type="ARBA" id="ARBA00022475"/>
    </source>
</evidence>
<sequence>MSPCAAGEVPAALPPDEERRLAVLESYCVLDTPAESGFDNITRLAQHFFGTRIALVSLIDRNRQWFKSRIGLDVEETHRDLAFCAHAILNDGVLVVPDATNDPRFAGNPLVTGEPNIRFYAGAPLVADGFKLGTLCVIDDTPRGGFDAREAETLTQLARLVVDELELRREVTRRQQAEAELRDRSRLLNLAEEIGQFGHWYIDFVTDTRRWSDEVYRIMGLSPQDGPPTVDMSRGAYHPDDLPTLAALVQRARTTGEGFSVEARVIRPDGTLRHVFIRGMAEWGTAGRPIGLLGVVQDITDAKREEAELRSNRELLDLTVQATRDGIWDWALDTGAIWFSPTWKEQLGYRDDELENSLDMWAGLIFEEDRIAALETVRAYNAGLIPKFEAVQRFRHKQGHTVYILSRAIHIRDAEGRVVRMVGAHTDITRDKMTEEELRLAKQTLDDAIEAVPEGLAYFDADDRLILCNQRYRDAHPLTAPLLTPGRPFEEILRTAIANGEFAANPDGPSDEAWIQAELAQHRNPGPPFERELPDGRWILVAENRTSSGALVCTRTDITERKRFEAELQRQAADMCALAEGLDAAREEADALRARAEAATQAKSEFLAAMSHEIRTPMNGIMGMTELLFDTPLTAEQHQFAQAIRSSSNALLTIINDILDISKLEAGRVTIETLPFDPADLVEGVVELLTPRAHEKGIEIGFYIDPFLRRTLLGDPTRIRQILVNLVGNAVKFTDQGSVAVELEALDATEGHLVLRMTVTDTGIGIPAEALPSLFNKFQQVDGSITRKFGGTGLGLAICRQLSELMGGSIAVESSLGAGSRFVVDLPLAMLDEALPPAEQPLAGRRALVVDDLAVNRRVLAAMLDSLGARPTAVDNGPDALEALTRAAVGGRPFDVVLVDQTMPGMGGDALLAAIAGNPMLGGTRRVLIAGLGPAARADCGPVQGLAHAILNRPLRQSALVGCLTGLFQAAVPPSSADRQAAEGQPADRSEEPARSGRILLAEDNRTNQLFATTLLRKLGYTVEVAEDGEQAMAAACRGGIDLVLMDVQMPGMDGLEAAQAIRARGGRFAGLPIIALTADAMPGTRELCLRAGMSDYLTKPISRAGLLAALDRWMAEAGADGAHAAADADGAGGNGGDADGDGGDGGEVLDEAVLADLVETVGADNLALIVDSFLDDVSRRLERLSAMERTAPAGTLDMRALAGEAHDLSSLAGSFGGMAVMHLAWRMEVICRNGDTVQAGQLLPVLLREAARLERSLRERTGVEQPAA</sequence>
<keyword evidence="4" id="KW-1003">Cell membrane</keyword>
<keyword evidence="5 16" id="KW-0597">Phosphoprotein</keyword>
<evidence type="ECO:0000256" key="3">
    <source>
        <dbReference type="ARBA" id="ARBA00012438"/>
    </source>
</evidence>
<evidence type="ECO:0000256" key="18">
    <source>
        <dbReference type="SAM" id="MobiDB-lite"/>
    </source>
</evidence>
<dbReference type="Pfam" id="PF12860">
    <property type="entry name" value="PAS_7"/>
    <property type="match status" value="1"/>
</dbReference>
<dbReference type="PRINTS" id="PR00344">
    <property type="entry name" value="BCTRLSENSOR"/>
</dbReference>
<dbReference type="Gene3D" id="3.30.450.40">
    <property type="match status" value="1"/>
</dbReference>
<evidence type="ECO:0000256" key="14">
    <source>
        <dbReference type="ARBA" id="ARBA00064003"/>
    </source>
</evidence>
<dbReference type="FunFam" id="3.30.565.10:FF:000010">
    <property type="entry name" value="Sensor histidine kinase RcsC"/>
    <property type="match status" value="1"/>
</dbReference>
<keyword evidence="6" id="KW-0808">Transferase</keyword>
<evidence type="ECO:0000313" key="22">
    <source>
        <dbReference type="EMBL" id="CBS91234.1"/>
    </source>
</evidence>
<protein>
    <recommendedName>
        <fullName evidence="15">Sensory/regulatory protein RpfC</fullName>
        <ecNumber evidence="3">2.7.13.3</ecNumber>
    </recommendedName>
</protein>
<comment type="subunit">
    <text evidence="14">At low DSF concentrations, interacts with RpfF.</text>
</comment>
<dbReference type="CDD" id="cd00082">
    <property type="entry name" value="HisKA"/>
    <property type="match status" value="1"/>
</dbReference>
<dbReference type="PANTHER" id="PTHR45339">
    <property type="entry name" value="HYBRID SIGNAL TRANSDUCTION HISTIDINE KINASE J"/>
    <property type="match status" value="1"/>
</dbReference>
<feature type="domain" description="PAC" evidence="21">
    <location>
        <begin position="388"/>
        <end position="440"/>
    </location>
</feature>
<evidence type="ECO:0000256" key="13">
    <source>
        <dbReference type="ARBA" id="ARBA00023136"/>
    </source>
</evidence>
<dbReference type="PROSITE" id="PS50109">
    <property type="entry name" value="HIS_KIN"/>
    <property type="match status" value="1"/>
</dbReference>
<dbReference type="Gene3D" id="2.10.70.100">
    <property type="match status" value="1"/>
</dbReference>
<dbReference type="Pfam" id="PF00072">
    <property type="entry name" value="Response_reg"/>
    <property type="match status" value="2"/>
</dbReference>